<dbReference type="NCBIfam" id="TIGR00756">
    <property type="entry name" value="PPR"/>
    <property type="match status" value="3"/>
</dbReference>
<dbReference type="InterPro" id="IPR002885">
    <property type="entry name" value="PPR_rpt"/>
</dbReference>
<proteinExistence type="predicted"/>
<dbReference type="AlphaFoldDB" id="A0ABD1LVC1"/>
<evidence type="ECO:0000313" key="3">
    <source>
        <dbReference type="EMBL" id="KAL2327478.1"/>
    </source>
</evidence>
<dbReference type="Proteomes" id="UP001603857">
    <property type="component" value="Unassembled WGS sequence"/>
</dbReference>
<feature type="repeat" description="PPR" evidence="2">
    <location>
        <begin position="46"/>
        <end position="80"/>
    </location>
</feature>
<dbReference type="Pfam" id="PF01535">
    <property type="entry name" value="PPR"/>
    <property type="match status" value="5"/>
</dbReference>
<dbReference type="InterPro" id="IPR011990">
    <property type="entry name" value="TPR-like_helical_dom_sf"/>
</dbReference>
<comment type="caution">
    <text evidence="3">The sequence shown here is derived from an EMBL/GenBank/DDBJ whole genome shotgun (WGS) entry which is preliminary data.</text>
</comment>
<name>A0ABD1LVC1_9FABA</name>
<reference evidence="3 4" key="1">
    <citation type="submission" date="2024-08" db="EMBL/GenBank/DDBJ databases">
        <title>Insights into the chromosomal genome structure of Flemingia macrophylla.</title>
        <authorList>
            <person name="Ding Y."/>
            <person name="Zhao Y."/>
            <person name="Bi W."/>
            <person name="Wu M."/>
            <person name="Zhao G."/>
            <person name="Gong Y."/>
            <person name="Li W."/>
            <person name="Zhang P."/>
        </authorList>
    </citation>
    <scope>NUCLEOTIDE SEQUENCE [LARGE SCALE GENOMIC DNA]</scope>
    <source>
        <strain evidence="3">DYQJB</strain>
        <tissue evidence="3">Leaf</tissue>
    </source>
</reference>
<feature type="repeat" description="PPR" evidence="2">
    <location>
        <begin position="108"/>
        <end position="142"/>
    </location>
</feature>
<protein>
    <recommendedName>
        <fullName evidence="5">Pentatricopeptide repeat-containing protein</fullName>
    </recommendedName>
</protein>
<keyword evidence="4" id="KW-1185">Reference proteome</keyword>
<evidence type="ECO:0000313" key="4">
    <source>
        <dbReference type="Proteomes" id="UP001603857"/>
    </source>
</evidence>
<evidence type="ECO:0000256" key="2">
    <source>
        <dbReference type="PROSITE-ProRule" id="PRU00708"/>
    </source>
</evidence>
<dbReference type="PROSITE" id="PS51375">
    <property type="entry name" value="PPR"/>
    <property type="match status" value="2"/>
</dbReference>
<sequence>MSKIYQVVQSGFIRNRIVQIALLGMYGKVGCVSDAHGVFDRMDDRDVIAWTTMICAYAKVGMMVDAQWLFDNMGERNSFTWTTVVAGYANREDMKATKELYDVMNDKNEVTWVAMIAGYGKLGNVSEARRVFDGIPASQSASACAAMLAFYAQNGYATVAIDMYKKMKEAKIKITEVTMVVAISASA</sequence>
<dbReference type="PANTHER" id="PTHR47926">
    <property type="entry name" value="PENTATRICOPEPTIDE REPEAT-CONTAINING PROTEIN"/>
    <property type="match status" value="1"/>
</dbReference>
<accession>A0ABD1LVC1</accession>
<gene>
    <name evidence="3" type="ORF">Fmac_020905</name>
</gene>
<evidence type="ECO:0000256" key="1">
    <source>
        <dbReference type="ARBA" id="ARBA00022737"/>
    </source>
</evidence>
<organism evidence="3 4">
    <name type="scientific">Flemingia macrophylla</name>
    <dbReference type="NCBI Taxonomy" id="520843"/>
    <lineage>
        <taxon>Eukaryota</taxon>
        <taxon>Viridiplantae</taxon>
        <taxon>Streptophyta</taxon>
        <taxon>Embryophyta</taxon>
        <taxon>Tracheophyta</taxon>
        <taxon>Spermatophyta</taxon>
        <taxon>Magnoliopsida</taxon>
        <taxon>eudicotyledons</taxon>
        <taxon>Gunneridae</taxon>
        <taxon>Pentapetalae</taxon>
        <taxon>rosids</taxon>
        <taxon>fabids</taxon>
        <taxon>Fabales</taxon>
        <taxon>Fabaceae</taxon>
        <taxon>Papilionoideae</taxon>
        <taxon>50 kb inversion clade</taxon>
        <taxon>NPAAA clade</taxon>
        <taxon>indigoferoid/millettioid clade</taxon>
        <taxon>Phaseoleae</taxon>
        <taxon>Flemingia</taxon>
    </lineage>
</organism>
<dbReference type="Gene3D" id="1.25.40.10">
    <property type="entry name" value="Tetratricopeptide repeat domain"/>
    <property type="match status" value="2"/>
</dbReference>
<evidence type="ECO:0008006" key="5">
    <source>
        <dbReference type="Google" id="ProtNLM"/>
    </source>
</evidence>
<dbReference type="EMBL" id="JBGMDY010000007">
    <property type="protein sequence ID" value="KAL2327478.1"/>
    <property type="molecule type" value="Genomic_DNA"/>
</dbReference>
<dbReference type="InterPro" id="IPR046960">
    <property type="entry name" value="PPR_At4g14850-like_plant"/>
</dbReference>
<keyword evidence="1" id="KW-0677">Repeat</keyword>